<evidence type="ECO:0000313" key="2">
    <source>
        <dbReference type="EMBL" id="CAB4590688.1"/>
    </source>
</evidence>
<gene>
    <name evidence="2" type="ORF">UFOPK1807_00261</name>
</gene>
<protein>
    <submittedName>
        <fullName evidence="2">Unannotated protein</fullName>
    </submittedName>
</protein>
<evidence type="ECO:0000256" key="1">
    <source>
        <dbReference type="SAM" id="Phobius"/>
    </source>
</evidence>
<name>A0A6J6G189_9ZZZZ</name>
<organism evidence="2">
    <name type="scientific">freshwater metagenome</name>
    <dbReference type="NCBI Taxonomy" id="449393"/>
    <lineage>
        <taxon>unclassified sequences</taxon>
        <taxon>metagenomes</taxon>
        <taxon>ecological metagenomes</taxon>
    </lineage>
</organism>
<keyword evidence="1" id="KW-1133">Transmembrane helix</keyword>
<reference evidence="2" key="1">
    <citation type="submission" date="2020-05" db="EMBL/GenBank/DDBJ databases">
        <authorList>
            <person name="Chiriac C."/>
            <person name="Salcher M."/>
            <person name="Ghai R."/>
            <person name="Kavagutti S V."/>
        </authorList>
    </citation>
    <scope>NUCLEOTIDE SEQUENCE</scope>
</reference>
<dbReference type="EMBL" id="CAEZUI010000017">
    <property type="protein sequence ID" value="CAB4590688.1"/>
    <property type="molecule type" value="Genomic_DNA"/>
</dbReference>
<keyword evidence="1" id="KW-0812">Transmembrane</keyword>
<keyword evidence="1" id="KW-0472">Membrane</keyword>
<sequence>MLSVILFTILLYQRINLDAISGKNPKLDPIKARKRANLGLVALGVISILNVTFNIWLHRGWWNADFFSPFFTGFER</sequence>
<dbReference type="AlphaFoldDB" id="A0A6J6G189"/>
<proteinExistence type="predicted"/>
<feature type="transmembrane region" description="Helical" evidence="1">
    <location>
        <begin position="36"/>
        <end position="57"/>
    </location>
</feature>
<accession>A0A6J6G189</accession>